<dbReference type="eggNOG" id="arCOG10869">
    <property type="taxonomic scope" value="Archaea"/>
</dbReference>
<keyword evidence="4" id="KW-1185">Reference proteome</keyword>
<evidence type="ECO:0000313" key="4">
    <source>
        <dbReference type="Proteomes" id="UP000010846"/>
    </source>
</evidence>
<dbReference type="InterPro" id="IPR025295">
    <property type="entry name" value="eCIS_core_dom"/>
</dbReference>
<feature type="region of interest" description="Disordered" evidence="1">
    <location>
        <begin position="353"/>
        <end position="373"/>
    </location>
</feature>
<protein>
    <recommendedName>
        <fullName evidence="2">eCIS core domain-containing protein</fullName>
    </recommendedName>
</protein>
<dbReference type="Proteomes" id="UP000010846">
    <property type="component" value="Chromosome"/>
</dbReference>
<dbReference type="EMBL" id="CP003050">
    <property type="protein sequence ID" value="AGB15664.1"/>
    <property type="molecule type" value="Genomic_DNA"/>
</dbReference>
<accession>L0IAA3</accession>
<feature type="compositionally biased region" description="Pro residues" evidence="1">
    <location>
        <begin position="1"/>
        <end position="21"/>
    </location>
</feature>
<dbReference type="STRING" id="797302.Halru_1046"/>
<dbReference type="Pfam" id="PF13699">
    <property type="entry name" value="eCIS_core"/>
    <property type="match status" value="1"/>
</dbReference>
<proteinExistence type="predicted"/>
<dbReference type="HOGENOM" id="CLU_044681_0_0_2"/>
<name>L0IAA3_HALRX</name>
<dbReference type="AlphaFoldDB" id="L0IAA3"/>
<evidence type="ECO:0000259" key="2">
    <source>
        <dbReference type="Pfam" id="PF13699"/>
    </source>
</evidence>
<reference evidence="3" key="1">
    <citation type="submission" date="2011-09" db="EMBL/GenBank/DDBJ databases">
        <title>Complete sequence of Halovivax ruber XH-70.</title>
        <authorList>
            <consortium name="US DOE Joint Genome Institute"/>
            <person name="Lucas S."/>
            <person name="Han J."/>
            <person name="Lapidus A."/>
            <person name="Cheng J.-F."/>
            <person name="Goodwin L."/>
            <person name="Pitluck S."/>
            <person name="Peters L."/>
            <person name="Mikhailova N."/>
            <person name="Davenport K."/>
            <person name="Detter J.C."/>
            <person name="Han C."/>
            <person name="Tapia R."/>
            <person name="Land M."/>
            <person name="Hauser L."/>
            <person name="Kyrpides N."/>
            <person name="Ivanova N."/>
            <person name="Pagani I."/>
            <person name="Sproer C."/>
            <person name="Anderson I."/>
            <person name="Woyke T."/>
        </authorList>
    </citation>
    <scope>NUCLEOTIDE SEQUENCE</scope>
    <source>
        <strain evidence="3">XH-70</strain>
    </source>
</reference>
<dbReference type="KEGG" id="hru:Halru_1046"/>
<evidence type="ECO:0000313" key="3">
    <source>
        <dbReference type="EMBL" id="AGB15664.1"/>
    </source>
</evidence>
<sequence length="373" mass="39504">MGMPDAPIPDAPIPDATPPDATPSVGLPAMENVNPIPQTDRVSMASRGYGHEAQEHIMRATEGTETNPHDVPDPVLDVLAIGTGKSLDASLQRALEARMDADFSNVQVHTGPEAAKATDAIDARAFTCGNAIVFNDGEYDPESAEGQYLLAHELAHVKQQTGAAISMMPQSDADLEIDPDPQLEREADRAAEEALSGEEPLIVNRLGTDVHIQRKDWNAGLANAERLSTAEGPGPVGGTVDDLTTKTYRLTQDELVDLVESVDAPDELPAYVEANDIDVSSRLQDTMGGGFKGATSGWKAGSMAGSLAGPAGALAGGLAAMPVGYFIAQQYGNGTADTIQKRLRSLLGLTTEQEFENEQEKQDKSVWFSSLRG</sequence>
<gene>
    <name evidence="3" type="ordered locus">Halru_1046</name>
</gene>
<evidence type="ECO:0000256" key="1">
    <source>
        <dbReference type="SAM" id="MobiDB-lite"/>
    </source>
</evidence>
<organism evidence="3 4">
    <name type="scientific">Halovivax ruber (strain DSM 18193 / JCM 13892 / XH-70)</name>
    <dbReference type="NCBI Taxonomy" id="797302"/>
    <lineage>
        <taxon>Archaea</taxon>
        <taxon>Methanobacteriati</taxon>
        <taxon>Methanobacteriota</taxon>
        <taxon>Stenosarchaea group</taxon>
        <taxon>Halobacteria</taxon>
        <taxon>Halobacteriales</taxon>
        <taxon>Natrialbaceae</taxon>
        <taxon>Halovivax</taxon>
    </lineage>
</organism>
<feature type="region of interest" description="Disordered" evidence="1">
    <location>
        <begin position="1"/>
        <end position="33"/>
    </location>
</feature>
<feature type="domain" description="eCIS core" evidence="2">
    <location>
        <begin position="87"/>
        <end position="163"/>
    </location>
</feature>